<protein>
    <submittedName>
        <fullName evidence="12 13">Centrosome-associated zinc finger protein CP190</fullName>
    </submittedName>
</protein>
<name>A0A6J1WA14_GALME</name>
<dbReference type="PROSITE" id="PS50157">
    <property type="entry name" value="ZINC_FINGER_C2H2_2"/>
    <property type="match status" value="2"/>
</dbReference>
<evidence type="ECO:0000313" key="11">
    <source>
        <dbReference type="Proteomes" id="UP001652740"/>
    </source>
</evidence>
<feature type="domain" description="BTB" evidence="9">
    <location>
        <begin position="30"/>
        <end position="97"/>
    </location>
</feature>
<dbReference type="SUPFAM" id="SSF54695">
    <property type="entry name" value="POZ domain"/>
    <property type="match status" value="1"/>
</dbReference>
<dbReference type="SMART" id="SM00225">
    <property type="entry name" value="BTB"/>
    <property type="match status" value="1"/>
</dbReference>
<dbReference type="GO" id="GO:0008270">
    <property type="term" value="F:zinc ion binding"/>
    <property type="evidence" value="ECO:0007669"/>
    <property type="project" value="UniProtKB-KW"/>
</dbReference>
<feature type="region of interest" description="Disordered" evidence="8">
    <location>
        <begin position="1145"/>
        <end position="1180"/>
    </location>
</feature>
<evidence type="ECO:0000256" key="4">
    <source>
        <dbReference type="ARBA" id="ARBA00022771"/>
    </source>
</evidence>
<dbReference type="SMART" id="SM00355">
    <property type="entry name" value="ZnF_C2H2"/>
    <property type="match status" value="5"/>
</dbReference>
<dbReference type="PANTHER" id="PTHR24394">
    <property type="entry name" value="ZINC FINGER PROTEIN"/>
    <property type="match status" value="1"/>
</dbReference>
<dbReference type="Pfam" id="PF00651">
    <property type="entry name" value="BTB"/>
    <property type="match status" value="1"/>
</dbReference>
<keyword evidence="6" id="KW-0539">Nucleus</keyword>
<evidence type="ECO:0000313" key="12">
    <source>
        <dbReference type="RefSeq" id="XP_026749931.2"/>
    </source>
</evidence>
<proteinExistence type="predicted"/>
<evidence type="ECO:0000259" key="9">
    <source>
        <dbReference type="PROSITE" id="PS50097"/>
    </source>
</evidence>
<reference evidence="12 13" key="1">
    <citation type="submission" date="2025-05" db="UniProtKB">
        <authorList>
            <consortium name="RefSeq"/>
        </authorList>
    </citation>
    <scope>IDENTIFICATION</scope>
    <source>
        <tissue evidence="12 13">Whole larvae</tissue>
    </source>
</reference>
<dbReference type="GeneID" id="113510653"/>
<dbReference type="PANTHER" id="PTHR24394:SF38">
    <property type="entry name" value="CENTROSOME-ASSOCIATED ZINC FINGER PROTEIN CP190"/>
    <property type="match status" value="1"/>
</dbReference>
<feature type="compositionally biased region" description="Polar residues" evidence="8">
    <location>
        <begin position="1207"/>
        <end position="1222"/>
    </location>
</feature>
<accession>A0A6J1WA14</accession>
<gene>
    <name evidence="12 13" type="primary">LOC113510653</name>
</gene>
<evidence type="ECO:0000256" key="2">
    <source>
        <dbReference type="ARBA" id="ARBA00022723"/>
    </source>
</evidence>
<keyword evidence="3" id="KW-0677">Repeat</keyword>
<feature type="compositionally biased region" description="Polar residues" evidence="8">
    <location>
        <begin position="1152"/>
        <end position="1175"/>
    </location>
</feature>
<dbReference type="SUPFAM" id="SSF57667">
    <property type="entry name" value="beta-beta-alpha zinc fingers"/>
    <property type="match status" value="1"/>
</dbReference>
<keyword evidence="11" id="KW-1185">Reference proteome</keyword>
<evidence type="ECO:0000256" key="3">
    <source>
        <dbReference type="ARBA" id="ARBA00022737"/>
    </source>
</evidence>
<evidence type="ECO:0000256" key="8">
    <source>
        <dbReference type="SAM" id="MobiDB-lite"/>
    </source>
</evidence>
<dbReference type="InterPro" id="IPR013087">
    <property type="entry name" value="Znf_C2H2_type"/>
</dbReference>
<evidence type="ECO:0000256" key="6">
    <source>
        <dbReference type="ARBA" id="ARBA00023242"/>
    </source>
</evidence>
<comment type="subcellular location">
    <subcellularLocation>
        <location evidence="1">Nucleus</location>
    </subcellularLocation>
</comment>
<keyword evidence="4 7" id="KW-0863">Zinc-finger</keyword>
<feature type="compositionally biased region" description="Polar residues" evidence="8">
    <location>
        <begin position="142"/>
        <end position="164"/>
    </location>
</feature>
<dbReference type="PROSITE" id="PS00028">
    <property type="entry name" value="ZINC_FINGER_C2H2_1"/>
    <property type="match status" value="2"/>
</dbReference>
<feature type="region of interest" description="Disordered" evidence="8">
    <location>
        <begin position="1192"/>
        <end position="1245"/>
    </location>
</feature>
<evidence type="ECO:0000259" key="10">
    <source>
        <dbReference type="PROSITE" id="PS50157"/>
    </source>
</evidence>
<keyword evidence="2" id="KW-0479">Metal-binding</keyword>
<evidence type="ECO:0000256" key="1">
    <source>
        <dbReference type="ARBA" id="ARBA00004123"/>
    </source>
</evidence>
<dbReference type="Gene3D" id="3.30.710.10">
    <property type="entry name" value="Potassium Channel Kv1.1, Chain A"/>
    <property type="match status" value="1"/>
</dbReference>
<feature type="compositionally biased region" description="Acidic residues" evidence="8">
    <location>
        <begin position="1346"/>
        <end position="1356"/>
    </location>
</feature>
<dbReference type="KEGG" id="gmw:113510653"/>
<sequence length="1356" mass="153705">MSDVKQVKVDNWGIYFLQRLKHFFNRTDYCDLTLQFQDNAQLKVHRLVLNACTEYFELLERTCEMYEDCLVMPDDLQADVVVPIVNFMYTGQLEFKMDTLEKMYQTSIIMNMPVLSKLLEAHRIHPVKASSQSYGGIKRSSKPNSFNKQTYQPSHSTSSNKRSYSKAFENTASTTYKEKKKVLSSKPEHLNLTSIASASSSIIQESTSPKKNMLADSRPTRYELPEELDTDNIFENSFSNISYTSKPLMVHPETTKRYPAKKGGLFCDPMDSKRSSNKTSTLDIVECKKIIKTDIFDDDNMGEEIDDTDIFSSNYSKAELRKDTNQLFDQILDNRDGPKVTIESKDNKQVNNIDHAKIISEVLKKYPHLMNSNKNIKLKILNTPNKNKKSKSNEEKEVKTKLETPDYTYETDVLDSKEAAKLIAMGAENIKGPWICLICGTPGRALHFPSYYKFRRHLVNVHNEKPVSTICEHCGFKSYKRNYMLHHMYTKHDITPPPQVNFPKCNLCNYVALTEGFLVKHRLNHTEGKNFRCNVCSTSFGSVSQFMAHMQKTGHTCSADKKSNLQCIYCLKIFLREANLYTHLKTHHKQAAKRDGIVEDSDDDKPIEETPKLNHGYVKSESYNNNESEEIDVQFQIPQRLDRNVNVMSKKPRVQSAQIQKQKILNASFSTPALKISQTQKPKIVRHHSTLHEYNQDSAQLPQNVLNEENIVVIDNTEYIMRDNQLIPRKTKTGESEYIISDIIDTDANHTIDAITPSTSVQYADLQNTENVQQPKMMLKKSNISQPIQIVVSNKEEYKALMSSNHSIIFDNSDANKTFSVLAAPHSATLDTTAIDLDSTQSNDMMIIQDEYPLNVSEAVVTDNSNIVVVYSHQVRHVDDPDKQYQIISSQDIGTQYVQSSTMISQNYETVTTSTPVMSAHVIDTQVVESWQNNSEQNIHNEQIHITQEAPLQTIIQANSEAIKNETNTTFIELPEVQLVPTSKEMPAELNEIHTALSHPNIIDIQNIVQKDNTETIQEMVIKEIQNPTPSENNPSETISEKETSIATTIDSSPKAAVESENVSLIEQNFNIVENYPDNINEQTKPQVEQSIENGSTLTHATNVVVQVMNSPTEPSNIAEIIPINPENPTSNIAKAQIQNLTSEWSEDEYEATTQDSSAVNENDTKPITDNTISEENPAELEESIENIQQEMKKQMAEATEADATELVNSSQEMVQSSASPSSHDDTTHAHTNVELSPNINNAEGGQEKLTSLLNDWEDNDSQEENNTPNTNECEQENKCEQNIACEQGNECEQENEHAQENGNETLLENNITAEIIPDLNPEASDNSIEREDSNKNHNIKNLVSDWDDDEEENKD</sequence>
<feature type="domain" description="C2H2-type" evidence="10">
    <location>
        <begin position="565"/>
        <end position="592"/>
    </location>
</feature>
<dbReference type="RefSeq" id="XP_026749932.2">
    <property type="nucleotide sequence ID" value="XM_026894131.3"/>
</dbReference>
<dbReference type="Gene3D" id="3.30.160.60">
    <property type="entry name" value="Classic Zinc Finger"/>
    <property type="match status" value="2"/>
</dbReference>
<dbReference type="RefSeq" id="XP_026749931.2">
    <property type="nucleotide sequence ID" value="XM_026894130.3"/>
</dbReference>
<evidence type="ECO:0000256" key="5">
    <source>
        <dbReference type="ARBA" id="ARBA00022833"/>
    </source>
</evidence>
<dbReference type="Proteomes" id="UP001652740">
    <property type="component" value="Unplaced"/>
</dbReference>
<dbReference type="InterPro" id="IPR000210">
    <property type="entry name" value="BTB/POZ_dom"/>
</dbReference>
<dbReference type="PROSITE" id="PS50097">
    <property type="entry name" value="BTB"/>
    <property type="match status" value="1"/>
</dbReference>
<dbReference type="InterPro" id="IPR011333">
    <property type="entry name" value="SKP1/BTB/POZ_sf"/>
</dbReference>
<dbReference type="GO" id="GO:0005634">
    <property type="term" value="C:nucleus"/>
    <property type="evidence" value="ECO:0007669"/>
    <property type="project" value="UniProtKB-SubCell"/>
</dbReference>
<feature type="region of interest" description="Disordered" evidence="8">
    <location>
        <begin position="130"/>
        <end position="164"/>
    </location>
</feature>
<feature type="domain" description="C2H2-type" evidence="10">
    <location>
        <begin position="531"/>
        <end position="560"/>
    </location>
</feature>
<keyword evidence="5" id="KW-0862">Zinc</keyword>
<evidence type="ECO:0000313" key="13">
    <source>
        <dbReference type="RefSeq" id="XP_026749932.2"/>
    </source>
</evidence>
<organism evidence="11 13">
    <name type="scientific">Galleria mellonella</name>
    <name type="common">Greater wax moth</name>
    <dbReference type="NCBI Taxonomy" id="7137"/>
    <lineage>
        <taxon>Eukaryota</taxon>
        <taxon>Metazoa</taxon>
        <taxon>Ecdysozoa</taxon>
        <taxon>Arthropoda</taxon>
        <taxon>Hexapoda</taxon>
        <taxon>Insecta</taxon>
        <taxon>Pterygota</taxon>
        <taxon>Neoptera</taxon>
        <taxon>Endopterygota</taxon>
        <taxon>Lepidoptera</taxon>
        <taxon>Glossata</taxon>
        <taxon>Ditrysia</taxon>
        <taxon>Pyraloidea</taxon>
        <taxon>Pyralidae</taxon>
        <taxon>Galleriinae</taxon>
        <taxon>Galleria</taxon>
    </lineage>
</organism>
<feature type="compositionally biased region" description="Polar residues" evidence="8">
    <location>
        <begin position="1301"/>
        <end position="1313"/>
    </location>
</feature>
<dbReference type="InterPro" id="IPR036236">
    <property type="entry name" value="Znf_C2H2_sf"/>
</dbReference>
<feature type="region of interest" description="Disordered" evidence="8">
    <location>
        <begin position="1290"/>
        <end position="1356"/>
    </location>
</feature>
<evidence type="ECO:0000256" key="7">
    <source>
        <dbReference type="PROSITE-ProRule" id="PRU00042"/>
    </source>
</evidence>
<dbReference type="GO" id="GO:0000981">
    <property type="term" value="F:DNA-binding transcription factor activity, RNA polymerase II-specific"/>
    <property type="evidence" value="ECO:0007669"/>
    <property type="project" value="TreeGrafter"/>
</dbReference>
<feature type="compositionally biased region" description="Polar residues" evidence="8">
    <location>
        <begin position="1230"/>
        <end position="1245"/>
    </location>
</feature>